<organism evidence="1 2">
    <name type="scientific">Rhodococcus opacus M213</name>
    <dbReference type="NCBI Taxonomy" id="1129896"/>
    <lineage>
        <taxon>Bacteria</taxon>
        <taxon>Bacillati</taxon>
        <taxon>Actinomycetota</taxon>
        <taxon>Actinomycetes</taxon>
        <taxon>Mycobacteriales</taxon>
        <taxon>Nocardiaceae</taxon>
        <taxon>Rhodococcus</taxon>
    </lineage>
</organism>
<accession>K8XIN4</accession>
<evidence type="ECO:0000313" key="1">
    <source>
        <dbReference type="EMBL" id="EKT81453.1"/>
    </source>
</evidence>
<name>K8XIN4_RHOOP</name>
<reference evidence="1 2" key="1">
    <citation type="journal article" date="2013" name="Genome Announc.">
        <title>Draft Genome Sequence of Rhodococcus opacus Strain M213 Shows a Diverse Catabolic Potential.</title>
        <authorList>
            <person name="Pathak A."/>
            <person name="Green S.J."/>
            <person name="Ogram A."/>
            <person name="Chauhan A."/>
        </authorList>
    </citation>
    <scope>NUCLEOTIDE SEQUENCE [LARGE SCALE GENOMIC DNA]</scope>
    <source>
        <strain evidence="1 2">M213</strain>
    </source>
</reference>
<dbReference type="EMBL" id="AJYC02000057">
    <property type="protein sequence ID" value="EKT81453.1"/>
    <property type="molecule type" value="Genomic_DNA"/>
</dbReference>
<evidence type="ECO:0000313" key="2">
    <source>
        <dbReference type="Proteomes" id="UP000005951"/>
    </source>
</evidence>
<gene>
    <name evidence="1" type="ORF">WSS_A17281</name>
</gene>
<protein>
    <submittedName>
        <fullName evidence="1">Uncharacterized protein</fullName>
    </submittedName>
</protein>
<dbReference type="Proteomes" id="UP000005951">
    <property type="component" value="Unassembled WGS sequence"/>
</dbReference>
<dbReference type="AlphaFoldDB" id="K8XIN4"/>
<proteinExistence type="predicted"/>
<sequence length="87" mass="9602">MPAPTSITGAMTAEATAVRNAILFIVLTFDSKKVPTRIGNGDAGPTRGAAIASTAYFAYRINTRKFHQYDNLLRIRHLNNRPIQLDK</sequence>
<comment type="caution">
    <text evidence="1">The sequence shown here is derived from an EMBL/GenBank/DDBJ whole genome shotgun (WGS) entry which is preliminary data.</text>
</comment>